<dbReference type="InterPro" id="IPR036869">
    <property type="entry name" value="J_dom_sf"/>
</dbReference>
<dbReference type="CDD" id="cd06257">
    <property type="entry name" value="DnaJ"/>
    <property type="match status" value="1"/>
</dbReference>
<dbReference type="InterPro" id="IPR021059">
    <property type="entry name" value="DnaJ-related_N"/>
</dbReference>
<reference evidence="2" key="1">
    <citation type="submission" date="2018-06" db="EMBL/GenBank/DDBJ databases">
        <authorList>
            <person name="Zhirakovskaya E."/>
        </authorList>
    </citation>
    <scope>NUCLEOTIDE SEQUENCE</scope>
</reference>
<name>A0A3B1BPH8_9ZZZZ</name>
<dbReference type="Gene3D" id="1.10.287.110">
    <property type="entry name" value="DnaJ domain"/>
    <property type="match status" value="1"/>
</dbReference>
<dbReference type="Pfam" id="PF12339">
    <property type="entry name" value="DNAJ_related"/>
    <property type="match status" value="1"/>
</dbReference>
<sequence>MNFMFYPSIQRLQQQLEQQLRACPDGINEHSLIRQLQAQDDDLLPHAQLHEPLALFQCHFILFHALYRLRDQLWQQQQGHIEIEPLLIRLWPYRVGQQTLSRNDPLRDYYLDLDNLETTGEPEINELLAAFWRRLNKDDGRKTALDELGLCDPVDDDTIKQTWRQLVMQHHPDRGGDKSKLQLINAAMDWLRKN</sequence>
<feature type="domain" description="J" evidence="1">
    <location>
        <begin position="143"/>
        <end position="194"/>
    </location>
</feature>
<organism evidence="2">
    <name type="scientific">hydrothermal vent metagenome</name>
    <dbReference type="NCBI Taxonomy" id="652676"/>
    <lineage>
        <taxon>unclassified sequences</taxon>
        <taxon>metagenomes</taxon>
        <taxon>ecological metagenomes</taxon>
    </lineage>
</organism>
<proteinExistence type="predicted"/>
<dbReference type="SMART" id="SM00271">
    <property type="entry name" value="DnaJ"/>
    <property type="match status" value="1"/>
</dbReference>
<gene>
    <name evidence="2" type="ORF">MNBD_GAMMA24-2750</name>
</gene>
<dbReference type="EMBL" id="UOFZ01000047">
    <property type="protein sequence ID" value="VAX12530.1"/>
    <property type="molecule type" value="Genomic_DNA"/>
</dbReference>
<dbReference type="InterPro" id="IPR001623">
    <property type="entry name" value="DnaJ_domain"/>
</dbReference>
<evidence type="ECO:0000259" key="1">
    <source>
        <dbReference type="PROSITE" id="PS50076"/>
    </source>
</evidence>
<dbReference type="AlphaFoldDB" id="A0A3B1BPH8"/>
<accession>A0A3B1BPH8</accession>
<protein>
    <recommendedName>
        <fullName evidence="1">J domain-containing protein</fullName>
    </recommendedName>
</protein>
<dbReference type="SUPFAM" id="SSF46565">
    <property type="entry name" value="Chaperone J-domain"/>
    <property type="match status" value="1"/>
</dbReference>
<dbReference type="PROSITE" id="PS50076">
    <property type="entry name" value="DNAJ_2"/>
    <property type="match status" value="1"/>
</dbReference>
<evidence type="ECO:0000313" key="2">
    <source>
        <dbReference type="EMBL" id="VAX12530.1"/>
    </source>
</evidence>